<dbReference type="STRING" id="319236.BST91_01635"/>
<keyword evidence="3" id="KW-1185">Reference proteome</keyword>
<dbReference type="GO" id="GO:0000062">
    <property type="term" value="F:fatty-acyl-CoA binding"/>
    <property type="evidence" value="ECO:0007669"/>
    <property type="project" value="InterPro"/>
</dbReference>
<dbReference type="InterPro" id="IPR000582">
    <property type="entry name" value="Acyl-CoA-binding_protein"/>
</dbReference>
<dbReference type="eggNOG" id="COG4281">
    <property type="taxonomic scope" value="Bacteria"/>
</dbReference>
<evidence type="ECO:0000313" key="3">
    <source>
        <dbReference type="Proteomes" id="UP000029221"/>
    </source>
</evidence>
<dbReference type="Gene3D" id="1.20.80.10">
    <property type="match status" value="1"/>
</dbReference>
<protein>
    <recommendedName>
        <fullName evidence="1">ACB domain-containing protein</fullName>
    </recommendedName>
</protein>
<evidence type="ECO:0000313" key="2">
    <source>
        <dbReference type="EMBL" id="GAK97274.1"/>
    </source>
</evidence>
<dbReference type="PROSITE" id="PS51228">
    <property type="entry name" value="ACB_2"/>
    <property type="match status" value="1"/>
</dbReference>
<sequence>MDKYFESAFNKASSEEQSEVPLATQLHLYAYYKRAIDEPYVSNRSFELNDLRQGFKMNALIQVQNISKSEAKRRYIKIVEDLYPKPW</sequence>
<feature type="domain" description="ACB" evidence="1">
    <location>
        <begin position="1"/>
        <end position="87"/>
    </location>
</feature>
<accession>A0A090Q2G8</accession>
<reference evidence="2" key="1">
    <citation type="journal article" date="2014" name="Genome Announc.">
        <title>Draft Genome Sequences of Marine Flavobacterium Nonlabens Strains NR17, NR24, NR27, NR32, NR33, and Ara13.</title>
        <authorList>
            <person name="Nakanishi M."/>
            <person name="Meirelles P."/>
            <person name="Suzuki R."/>
            <person name="Takatani N."/>
            <person name="Mino S."/>
            <person name="Suda W."/>
            <person name="Oshima K."/>
            <person name="Hattori M."/>
            <person name="Ohkuma M."/>
            <person name="Hosokawa M."/>
            <person name="Miyashita K."/>
            <person name="Thompson F.L."/>
            <person name="Niwa A."/>
            <person name="Sawabe T."/>
            <person name="Sawabe T."/>
        </authorList>
    </citation>
    <scope>NUCLEOTIDE SEQUENCE [LARGE SCALE GENOMIC DNA]</scope>
    <source>
        <strain evidence="2">JCM 19294</strain>
    </source>
</reference>
<dbReference type="EMBL" id="BBML01000005">
    <property type="protein sequence ID" value="GAK97274.1"/>
    <property type="molecule type" value="Genomic_DNA"/>
</dbReference>
<evidence type="ECO:0000259" key="1">
    <source>
        <dbReference type="PROSITE" id="PS51228"/>
    </source>
</evidence>
<gene>
    <name evidence="2" type="ORF">JCM19294_1320</name>
</gene>
<dbReference type="InterPro" id="IPR035984">
    <property type="entry name" value="Acyl-CoA-binding_sf"/>
</dbReference>
<dbReference type="SUPFAM" id="SSF47027">
    <property type="entry name" value="Acyl-CoA binding protein"/>
    <property type="match status" value="1"/>
</dbReference>
<dbReference type="Pfam" id="PF00887">
    <property type="entry name" value="ACBP"/>
    <property type="match status" value="1"/>
</dbReference>
<dbReference type="Proteomes" id="UP000029221">
    <property type="component" value="Unassembled WGS sequence"/>
</dbReference>
<organism evidence="2 3">
    <name type="scientific">Nonlabens tegetincola</name>
    <dbReference type="NCBI Taxonomy" id="323273"/>
    <lineage>
        <taxon>Bacteria</taxon>
        <taxon>Pseudomonadati</taxon>
        <taxon>Bacteroidota</taxon>
        <taxon>Flavobacteriia</taxon>
        <taxon>Flavobacteriales</taxon>
        <taxon>Flavobacteriaceae</taxon>
        <taxon>Nonlabens</taxon>
    </lineage>
</organism>
<dbReference type="AlphaFoldDB" id="A0A090Q2G8"/>
<dbReference type="InterPro" id="IPR014352">
    <property type="entry name" value="FERM/acyl-CoA-bd_prot_sf"/>
</dbReference>
<proteinExistence type="predicted"/>
<comment type="caution">
    <text evidence="2">The sequence shown here is derived from an EMBL/GenBank/DDBJ whole genome shotgun (WGS) entry which is preliminary data.</text>
</comment>
<name>A0A090Q2G8_9FLAO</name>